<dbReference type="HOGENOM" id="CLU_025359_1_1_1"/>
<feature type="transmembrane region" description="Helical" evidence="6">
    <location>
        <begin position="6"/>
        <end position="22"/>
    </location>
</feature>
<sequence length="289" mass="32332">LVYVTYRQIVAVVVMLPFAYFLERKARPHLTFSLFVQIFVLSLLGSSLTLNIHFASLKYTNPTFLVAMLNTIPTLTFILAVALRVELNAAGALIMTLYKGLVMRNLWPPLIHIPRKSAAINESLKGSLLTVLSCVTWSIWYIMQAATLKRYPAPLSLTTWMCFLGAAQSAVLTVIVERNPSAWTIGFNIDLWSTIYGGIVVAGLIIYVILWCNEKKWPVFVTMFYPLCTVLVNIVAYFVLGEKLYFGSIIGAFAVIIGLYLLLWGKSEQKVSKCRNEDPECKSTTLAGK</sequence>
<feature type="transmembrane region" description="Helical" evidence="6">
    <location>
        <begin position="34"/>
        <end position="52"/>
    </location>
</feature>
<accession>K7LK95</accession>
<keyword evidence="3 6" id="KW-0812">Transmembrane</keyword>
<dbReference type="EMBL" id="CM000843">
    <property type="protein sequence ID" value="KRH34491.1"/>
    <property type="molecule type" value="Genomic_DNA"/>
</dbReference>
<evidence type="ECO:0000313" key="8">
    <source>
        <dbReference type="EMBL" id="KRH34491.1"/>
    </source>
</evidence>
<reference evidence="9" key="2">
    <citation type="submission" date="2018-02" db="UniProtKB">
        <authorList>
            <consortium name="EnsemblPlants"/>
        </authorList>
    </citation>
    <scope>IDENTIFICATION</scope>
    <source>
        <strain evidence="9">Williams 82</strain>
    </source>
</reference>
<feature type="transmembrane region" description="Helical" evidence="6">
    <location>
        <begin position="195"/>
        <end position="212"/>
    </location>
</feature>
<evidence type="ECO:0000259" key="7">
    <source>
        <dbReference type="Pfam" id="PF00892"/>
    </source>
</evidence>
<feature type="transmembrane region" description="Helical" evidence="6">
    <location>
        <begin position="219"/>
        <end position="239"/>
    </location>
</feature>
<evidence type="ECO:0000256" key="2">
    <source>
        <dbReference type="ARBA" id="ARBA00007635"/>
    </source>
</evidence>
<dbReference type="PaxDb" id="3847-GLYMA10G33116.1"/>
<feature type="domain" description="EamA" evidence="7">
    <location>
        <begin position="125"/>
        <end position="263"/>
    </location>
</feature>
<proteinExistence type="inferred from homology"/>
<dbReference type="InterPro" id="IPR030184">
    <property type="entry name" value="WAT1-related"/>
</dbReference>
<dbReference type="SMR" id="K7LK95"/>
<feature type="transmembrane region" description="Helical" evidence="6">
    <location>
        <begin position="155"/>
        <end position="175"/>
    </location>
</feature>
<dbReference type="InterPro" id="IPR000620">
    <property type="entry name" value="EamA_dom"/>
</dbReference>
<comment type="similarity">
    <text evidence="2 6">Belongs to the drug/metabolite transporter (DMT) superfamily. Plant drug/metabolite exporter (P-DME) (TC 2.A.7.4) family.</text>
</comment>
<reference evidence="8" key="3">
    <citation type="submission" date="2018-07" db="EMBL/GenBank/DDBJ databases">
        <title>WGS assembly of Glycine max.</title>
        <authorList>
            <person name="Schmutz J."/>
            <person name="Cannon S."/>
            <person name="Schlueter J."/>
            <person name="Ma J."/>
            <person name="Mitros T."/>
            <person name="Nelson W."/>
            <person name="Hyten D."/>
            <person name="Song Q."/>
            <person name="Thelen J."/>
            <person name="Cheng J."/>
            <person name="Xu D."/>
            <person name="Hellsten U."/>
            <person name="May G."/>
            <person name="Yu Y."/>
            <person name="Sakurai T."/>
            <person name="Umezawa T."/>
            <person name="Bhattacharyya M."/>
            <person name="Sandhu D."/>
            <person name="Valliyodan B."/>
            <person name="Lindquist E."/>
            <person name="Peto M."/>
            <person name="Grant D."/>
            <person name="Shu S."/>
            <person name="Goodstein D."/>
            <person name="Barry K."/>
            <person name="Futrell-Griggs M."/>
            <person name="Abernathy B."/>
            <person name="Du J."/>
            <person name="Tian Z."/>
            <person name="Zhu L."/>
            <person name="Gill N."/>
            <person name="Joshi T."/>
            <person name="Libault M."/>
            <person name="Sethuraman A."/>
            <person name="Zhang X."/>
            <person name="Shinozaki K."/>
            <person name="Nguyen H."/>
            <person name="Wing R."/>
            <person name="Cregan P."/>
            <person name="Specht J."/>
            <person name="Grimwood J."/>
            <person name="Rokhsar D."/>
            <person name="Stacey G."/>
            <person name="Shoemaker R."/>
            <person name="Jackson S."/>
        </authorList>
    </citation>
    <scope>NUCLEOTIDE SEQUENCE</scope>
    <source>
        <tissue evidence="8">Callus</tissue>
    </source>
</reference>
<evidence type="ECO:0000256" key="1">
    <source>
        <dbReference type="ARBA" id="ARBA00004141"/>
    </source>
</evidence>
<dbReference type="eggNOG" id="ENOG502QRZQ">
    <property type="taxonomic scope" value="Eukaryota"/>
</dbReference>
<dbReference type="PANTHER" id="PTHR31218">
    <property type="entry name" value="WAT1-RELATED PROTEIN"/>
    <property type="match status" value="1"/>
</dbReference>
<dbReference type="GO" id="GO:0005886">
    <property type="term" value="C:plasma membrane"/>
    <property type="evidence" value="ECO:0000318"/>
    <property type="project" value="GO_Central"/>
</dbReference>
<dbReference type="EnsemblPlants" id="KRH34491">
    <property type="protein sequence ID" value="KRH34491"/>
    <property type="gene ID" value="GLYMA_10G187400"/>
</dbReference>
<dbReference type="Pfam" id="PF00892">
    <property type="entry name" value="EamA"/>
    <property type="match status" value="1"/>
</dbReference>
<evidence type="ECO:0000256" key="5">
    <source>
        <dbReference type="ARBA" id="ARBA00023136"/>
    </source>
</evidence>
<dbReference type="AlphaFoldDB" id="K7LK95"/>
<evidence type="ECO:0000256" key="4">
    <source>
        <dbReference type="ARBA" id="ARBA00022989"/>
    </source>
</evidence>
<keyword evidence="10" id="KW-1185">Reference proteome</keyword>
<name>K7LK95_SOYBN</name>
<feature type="transmembrane region" description="Helical" evidence="6">
    <location>
        <begin position="245"/>
        <end position="265"/>
    </location>
</feature>
<evidence type="ECO:0000256" key="6">
    <source>
        <dbReference type="RuleBase" id="RU363077"/>
    </source>
</evidence>
<evidence type="ECO:0000313" key="9">
    <source>
        <dbReference type="EnsemblPlants" id="KRH34491"/>
    </source>
</evidence>
<dbReference type="GO" id="GO:0022857">
    <property type="term" value="F:transmembrane transporter activity"/>
    <property type="evidence" value="ECO:0007669"/>
    <property type="project" value="InterPro"/>
</dbReference>
<dbReference type="Gramene" id="KRH34491">
    <property type="protein sequence ID" value="KRH34491"/>
    <property type="gene ID" value="GLYMA_10G187400"/>
</dbReference>
<organism evidence="9">
    <name type="scientific">Glycine max</name>
    <name type="common">Soybean</name>
    <name type="synonym">Glycine hispida</name>
    <dbReference type="NCBI Taxonomy" id="3847"/>
    <lineage>
        <taxon>Eukaryota</taxon>
        <taxon>Viridiplantae</taxon>
        <taxon>Streptophyta</taxon>
        <taxon>Embryophyta</taxon>
        <taxon>Tracheophyta</taxon>
        <taxon>Spermatophyta</taxon>
        <taxon>Magnoliopsida</taxon>
        <taxon>eudicotyledons</taxon>
        <taxon>Gunneridae</taxon>
        <taxon>Pentapetalae</taxon>
        <taxon>rosids</taxon>
        <taxon>fabids</taxon>
        <taxon>Fabales</taxon>
        <taxon>Fabaceae</taxon>
        <taxon>Papilionoideae</taxon>
        <taxon>50 kb inversion clade</taxon>
        <taxon>NPAAA clade</taxon>
        <taxon>indigoferoid/millettioid clade</taxon>
        <taxon>Phaseoleae</taxon>
        <taxon>Glycine</taxon>
        <taxon>Glycine subgen. Soja</taxon>
    </lineage>
</organism>
<dbReference type="Proteomes" id="UP000008827">
    <property type="component" value="Chromosome 10"/>
</dbReference>
<gene>
    <name evidence="8" type="ORF">GLYMA_10G187400</name>
</gene>
<keyword evidence="4 6" id="KW-1133">Transmembrane helix</keyword>
<evidence type="ECO:0000313" key="10">
    <source>
        <dbReference type="Proteomes" id="UP000008827"/>
    </source>
</evidence>
<keyword evidence="5 6" id="KW-0472">Membrane</keyword>
<reference evidence="8 9" key="1">
    <citation type="journal article" date="2010" name="Nature">
        <title>Genome sequence of the palaeopolyploid soybean.</title>
        <authorList>
            <person name="Schmutz J."/>
            <person name="Cannon S.B."/>
            <person name="Schlueter J."/>
            <person name="Ma J."/>
            <person name="Mitros T."/>
            <person name="Nelson W."/>
            <person name="Hyten D.L."/>
            <person name="Song Q."/>
            <person name="Thelen J.J."/>
            <person name="Cheng J."/>
            <person name="Xu D."/>
            <person name="Hellsten U."/>
            <person name="May G.D."/>
            <person name="Yu Y."/>
            <person name="Sakurai T."/>
            <person name="Umezawa T."/>
            <person name="Bhattacharyya M.K."/>
            <person name="Sandhu D."/>
            <person name="Valliyodan B."/>
            <person name="Lindquist E."/>
            <person name="Peto M."/>
            <person name="Grant D."/>
            <person name="Shu S."/>
            <person name="Goodstein D."/>
            <person name="Barry K."/>
            <person name="Futrell-Griggs M."/>
            <person name="Abernathy B."/>
            <person name="Du J."/>
            <person name="Tian Z."/>
            <person name="Zhu L."/>
            <person name="Gill N."/>
            <person name="Joshi T."/>
            <person name="Libault M."/>
            <person name="Sethuraman A."/>
            <person name="Zhang X.-C."/>
            <person name="Shinozaki K."/>
            <person name="Nguyen H.T."/>
            <person name="Wing R.A."/>
            <person name="Cregan P."/>
            <person name="Specht J."/>
            <person name="Grimwood J."/>
            <person name="Rokhsar D."/>
            <person name="Stacey G."/>
            <person name="Shoemaker R.C."/>
            <person name="Jackson S.A."/>
        </authorList>
    </citation>
    <scope>NUCLEOTIDE SEQUENCE [LARGE SCALE GENOMIC DNA]</scope>
    <source>
        <strain evidence="9">cv. Williams 82</strain>
        <tissue evidence="8">Callus</tissue>
    </source>
</reference>
<evidence type="ECO:0000256" key="3">
    <source>
        <dbReference type="ARBA" id="ARBA00022692"/>
    </source>
</evidence>
<feature type="transmembrane region" description="Helical" evidence="6">
    <location>
        <begin position="64"/>
        <end position="83"/>
    </location>
</feature>
<dbReference type="InParanoid" id="K7LK95"/>
<comment type="subcellular location">
    <subcellularLocation>
        <location evidence="1 6">Membrane</location>
        <topology evidence="1 6">Multi-pass membrane protein</topology>
    </subcellularLocation>
</comment>
<dbReference type="OMA" id="ACIVHEP"/>
<protein>
    <recommendedName>
        <fullName evidence="6">WAT1-related protein</fullName>
    </recommendedName>
</protein>